<proteinExistence type="predicted"/>
<gene>
    <name evidence="2" type="ORF">LX32DRAFT_182455</name>
</gene>
<accession>A0AAD9M5K5</accession>
<feature type="region of interest" description="Disordered" evidence="1">
    <location>
        <begin position="123"/>
        <end position="151"/>
    </location>
</feature>
<evidence type="ECO:0000313" key="2">
    <source>
        <dbReference type="EMBL" id="KAK2032637.1"/>
    </source>
</evidence>
<feature type="region of interest" description="Disordered" evidence="1">
    <location>
        <begin position="60"/>
        <end position="84"/>
    </location>
</feature>
<comment type="caution">
    <text evidence="2">The sequence shown here is derived from an EMBL/GenBank/DDBJ whole genome shotgun (WGS) entry which is preliminary data.</text>
</comment>
<feature type="compositionally biased region" description="Polar residues" evidence="1">
    <location>
        <begin position="141"/>
        <end position="151"/>
    </location>
</feature>
<dbReference type="Proteomes" id="UP001232148">
    <property type="component" value="Unassembled WGS sequence"/>
</dbReference>
<dbReference type="AlphaFoldDB" id="A0AAD9M5K5"/>
<sequence length="169" mass="18469">MQSPRESGNELSRKYKCFSFTSLFFSLSIASIILRDTLRLVPAAWPHRGHQAVLVGDGLDQAKPQESSPRTEAGGPGIHRPRARAGTVPSLVATRLCVYLGEAGRAASCFQIDLTQNHLDRRAAQPNCHQSGLRGQRKGKTTSPPANKTKSIALSPIPNVQISFRFQRP</sequence>
<evidence type="ECO:0000313" key="3">
    <source>
        <dbReference type="Proteomes" id="UP001232148"/>
    </source>
</evidence>
<organism evidence="2 3">
    <name type="scientific">Colletotrichum zoysiae</name>
    <dbReference type="NCBI Taxonomy" id="1216348"/>
    <lineage>
        <taxon>Eukaryota</taxon>
        <taxon>Fungi</taxon>
        <taxon>Dikarya</taxon>
        <taxon>Ascomycota</taxon>
        <taxon>Pezizomycotina</taxon>
        <taxon>Sordariomycetes</taxon>
        <taxon>Hypocreomycetidae</taxon>
        <taxon>Glomerellales</taxon>
        <taxon>Glomerellaceae</taxon>
        <taxon>Colletotrichum</taxon>
        <taxon>Colletotrichum graminicola species complex</taxon>
    </lineage>
</organism>
<evidence type="ECO:0000256" key="1">
    <source>
        <dbReference type="SAM" id="MobiDB-lite"/>
    </source>
</evidence>
<keyword evidence="3" id="KW-1185">Reference proteome</keyword>
<protein>
    <submittedName>
        <fullName evidence="2">Uncharacterized protein</fullName>
    </submittedName>
</protein>
<reference evidence="2" key="1">
    <citation type="submission" date="2021-06" db="EMBL/GenBank/DDBJ databases">
        <title>Comparative genomics, transcriptomics and evolutionary studies reveal genomic signatures of adaptation to plant cell wall in hemibiotrophic fungi.</title>
        <authorList>
            <consortium name="DOE Joint Genome Institute"/>
            <person name="Baroncelli R."/>
            <person name="Diaz J.F."/>
            <person name="Benocci T."/>
            <person name="Peng M."/>
            <person name="Battaglia E."/>
            <person name="Haridas S."/>
            <person name="Andreopoulos W."/>
            <person name="Labutti K."/>
            <person name="Pangilinan J."/>
            <person name="Floch G.L."/>
            <person name="Makela M.R."/>
            <person name="Henrissat B."/>
            <person name="Grigoriev I.V."/>
            <person name="Crouch J.A."/>
            <person name="De Vries R.P."/>
            <person name="Sukno S.A."/>
            <person name="Thon M.R."/>
        </authorList>
    </citation>
    <scope>NUCLEOTIDE SEQUENCE</scope>
    <source>
        <strain evidence="2">MAFF235873</strain>
    </source>
</reference>
<dbReference type="EMBL" id="MU842829">
    <property type="protein sequence ID" value="KAK2032637.1"/>
    <property type="molecule type" value="Genomic_DNA"/>
</dbReference>
<name>A0AAD9M5K5_9PEZI</name>